<keyword evidence="1" id="KW-0812">Transmembrane</keyword>
<name>A0A326UUP4_THEHA</name>
<keyword evidence="3" id="KW-1185">Reference proteome</keyword>
<sequence length="199" mass="22104">MTQTEQQEPTKIELEEDNEVLETTQGRGKWLTLAGLFALMILGVIGWMLFSHLPRAETLSDNPLAEDTKPVPSPVNLMEEVALKTQPVTVQGLEFTLEKAQTAESFSDLKKKSSPYTTRIYVKVRNTTQKPIGFQYVSSEVALALSNGKEISPKFAGLPPELLQGETKEGYIDFPVDQQISLGDIKLRIGTTLIPLKEK</sequence>
<evidence type="ECO:0000313" key="2">
    <source>
        <dbReference type="EMBL" id="PZW36323.1"/>
    </source>
</evidence>
<dbReference type="AlphaFoldDB" id="A0A326UUP4"/>
<evidence type="ECO:0000256" key="1">
    <source>
        <dbReference type="SAM" id="Phobius"/>
    </source>
</evidence>
<keyword evidence="1" id="KW-0472">Membrane</keyword>
<organism evidence="2 3">
    <name type="scientific">Thermosporothrix hazakensis</name>
    <dbReference type="NCBI Taxonomy" id="644383"/>
    <lineage>
        <taxon>Bacteria</taxon>
        <taxon>Bacillati</taxon>
        <taxon>Chloroflexota</taxon>
        <taxon>Ktedonobacteria</taxon>
        <taxon>Ktedonobacterales</taxon>
        <taxon>Thermosporotrichaceae</taxon>
        <taxon>Thermosporothrix</taxon>
    </lineage>
</organism>
<proteinExistence type="predicted"/>
<evidence type="ECO:0000313" key="3">
    <source>
        <dbReference type="Proteomes" id="UP000248806"/>
    </source>
</evidence>
<comment type="caution">
    <text evidence="2">The sequence shown here is derived from an EMBL/GenBank/DDBJ whole genome shotgun (WGS) entry which is preliminary data.</text>
</comment>
<evidence type="ECO:0008006" key="4">
    <source>
        <dbReference type="Google" id="ProtNLM"/>
    </source>
</evidence>
<dbReference type="Proteomes" id="UP000248806">
    <property type="component" value="Unassembled WGS sequence"/>
</dbReference>
<accession>A0A326UUP4</accession>
<gene>
    <name evidence="2" type="ORF">EI42_00497</name>
</gene>
<dbReference type="RefSeq" id="WP_111318472.1">
    <property type="nucleotide sequence ID" value="NZ_BIFX01000001.1"/>
</dbReference>
<feature type="transmembrane region" description="Helical" evidence="1">
    <location>
        <begin position="30"/>
        <end position="50"/>
    </location>
</feature>
<protein>
    <recommendedName>
        <fullName evidence="4">DUF4352 domain-containing protein</fullName>
    </recommendedName>
</protein>
<dbReference type="EMBL" id="QKUF01000001">
    <property type="protein sequence ID" value="PZW36323.1"/>
    <property type="molecule type" value="Genomic_DNA"/>
</dbReference>
<dbReference type="OrthoDB" id="160341at2"/>
<reference evidence="2 3" key="1">
    <citation type="submission" date="2018-06" db="EMBL/GenBank/DDBJ databases">
        <title>Genomic Encyclopedia of Archaeal and Bacterial Type Strains, Phase II (KMG-II): from individual species to whole genera.</title>
        <authorList>
            <person name="Goeker M."/>
        </authorList>
    </citation>
    <scope>NUCLEOTIDE SEQUENCE [LARGE SCALE GENOMIC DNA]</scope>
    <source>
        <strain evidence="2 3">ATCC BAA-1881</strain>
    </source>
</reference>
<keyword evidence="1" id="KW-1133">Transmembrane helix</keyword>